<dbReference type="OrthoDB" id="1111222at2"/>
<keyword evidence="4" id="KW-1185">Reference proteome</keyword>
<evidence type="ECO:0000256" key="1">
    <source>
        <dbReference type="SAM" id="Phobius"/>
    </source>
</evidence>
<keyword evidence="1" id="KW-1133">Transmembrane helix</keyword>
<organism evidence="3 4">
    <name type="scientific">Runella rosea</name>
    <dbReference type="NCBI Taxonomy" id="2259595"/>
    <lineage>
        <taxon>Bacteria</taxon>
        <taxon>Pseudomonadati</taxon>
        <taxon>Bacteroidota</taxon>
        <taxon>Cytophagia</taxon>
        <taxon>Cytophagales</taxon>
        <taxon>Spirosomataceae</taxon>
        <taxon>Runella</taxon>
    </lineage>
</organism>
<feature type="transmembrane region" description="Helical" evidence="1">
    <location>
        <begin position="264"/>
        <end position="281"/>
    </location>
</feature>
<dbReference type="RefSeq" id="WP_114068303.1">
    <property type="nucleotide sequence ID" value="NZ_CP030850.1"/>
</dbReference>
<gene>
    <name evidence="3" type="ORF">DR864_18210</name>
</gene>
<accession>A0A344TLL2</accession>
<evidence type="ECO:0000313" key="4">
    <source>
        <dbReference type="Proteomes" id="UP000251993"/>
    </source>
</evidence>
<keyword evidence="1" id="KW-0812">Transmembrane</keyword>
<name>A0A344TLL2_9BACT</name>
<sequence length="396" mass="46329">MKNLRSKYFWFLTLTILGYGLFEYYRPKPIDWTPSYSDKDKIPFGTKALVELLPDVFGNQEVKSLRLPIYNHLTESKLPAKSNYIFVCQNFDIDKNDRVQLLNYVKKGNNVFISAYDFSDTLLKILDVRATLKAPSLRDTALVMNFVNPTFRKPKGYVFPQDDGRNYFLVKKSKNVTVLAQNARNEPIFLKVAYGKGHFYLHNLPLALTNYYALDSATSDFAFKSLSYLPVQPTYWDEYLKQGRFGENEQSIFRFVMTQPPLKWAYYMVLFGLFMFAIFAAKRTQRIIPVMEVPKNTSLEFVQTIGKMYFQQADHANIAQKKIQHLLLYIRERFGLRTNELDEEFKEALSQKTGFARLEIDLLFGEIAHAERSGRLTEYALLSLNRRIDDFYQKTR</sequence>
<keyword evidence="1" id="KW-0472">Membrane</keyword>
<dbReference type="KEGG" id="run:DR864_18210"/>
<reference evidence="3 4" key="1">
    <citation type="submission" date="2018-07" db="EMBL/GenBank/DDBJ databases">
        <title>Genome sequencing of Runella.</title>
        <authorList>
            <person name="Baek M.-G."/>
            <person name="Yi H."/>
        </authorList>
    </citation>
    <scope>NUCLEOTIDE SEQUENCE [LARGE SCALE GENOMIC DNA]</scope>
    <source>
        <strain evidence="3 4">HYN0085</strain>
    </source>
</reference>
<dbReference type="InterPro" id="IPR025646">
    <property type="entry name" value="DUF4350"/>
</dbReference>
<feature type="domain" description="DUF4350" evidence="2">
    <location>
        <begin position="40"/>
        <end position="222"/>
    </location>
</feature>
<dbReference type="Pfam" id="PF14258">
    <property type="entry name" value="DUF4350"/>
    <property type="match status" value="1"/>
</dbReference>
<protein>
    <submittedName>
        <fullName evidence="3">DUF4350 domain-containing protein</fullName>
    </submittedName>
</protein>
<dbReference type="Proteomes" id="UP000251993">
    <property type="component" value="Chromosome"/>
</dbReference>
<evidence type="ECO:0000259" key="2">
    <source>
        <dbReference type="Pfam" id="PF14258"/>
    </source>
</evidence>
<evidence type="ECO:0000313" key="3">
    <source>
        <dbReference type="EMBL" id="AXE19533.1"/>
    </source>
</evidence>
<proteinExistence type="predicted"/>
<dbReference type="AlphaFoldDB" id="A0A344TLL2"/>
<dbReference type="EMBL" id="CP030850">
    <property type="protein sequence ID" value="AXE19533.1"/>
    <property type="molecule type" value="Genomic_DNA"/>
</dbReference>